<evidence type="ECO:0000313" key="6">
    <source>
        <dbReference type="Proteomes" id="UP000254230"/>
    </source>
</evidence>
<feature type="region of interest" description="Disordered" evidence="1">
    <location>
        <begin position="574"/>
        <end position="603"/>
    </location>
</feature>
<feature type="transmembrane region" description="Helical" evidence="2">
    <location>
        <begin position="515"/>
        <end position="537"/>
    </location>
</feature>
<name>A0A378KWW5_9GAMM</name>
<feature type="transmembrane region" description="Helical" evidence="2">
    <location>
        <begin position="366"/>
        <end position="388"/>
    </location>
</feature>
<feature type="transmembrane region" description="Helical" evidence="2">
    <location>
        <begin position="84"/>
        <end position="106"/>
    </location>
</feature>
<dbReference type="RefSeq" id="WP_058472978.1">
    <property type="nucleotide sequence ID" value="NZ_CAAAIL010000007.1"/>
</dbReference>
<evidence type="ECO:0000256" key="1">
    <source>
        <dbReference type="SAM" id="MobiDB-lite"/>
    </source>
</evidence>
<feature type="transmembrane region" description="Helical" evidence="2">
    <location>
        <begin position="158"/>
        <end position="176"/>
    </location>
</feature>
<reference evidence="3 5" key="1">
    <citation type="submission" date="2015-11" db="EMBL/GenBank/DDBJ databases">
        <title>Genomic analysis of 38 Legionella species identifies large and diverse effector repertoires.</title>
        <authorList>
            <person name="Burstein D."/>
            <person name="Amaro F."/>
            <person name="Zusman T."/>
            <person name="Lifshitz Z."/>
            <person name="Cohen O."/>
            <person name="Gilbert J.A."/>
            <person name="Pupko T."/>
            <person name="Shuman H.A."/>
            <person name="Segal G."/>
        </authorList>
    </citation>
    <scope>NUCLEOTIDE SEQUENCE [LARGE SCALE GENOMIC DNA]</scope>
    <source>
        <strain evidence="3 5">ATCC 49507</strain>
    </source>
</reference>
<accession>A0A378KWW5</accession>
<feature type="transmembrane region" description="Helical" evidence="2">
    <location>
        <begin position="394"/>
        <end position="415"/>
    </location>
</feature>
<feature type="transmembrane region" description="Helical" evidence="2">
    <location>
        <begin position="224"/>
        <end position="250"/>
    </location>
</feature>
<keyword evidence="5" id="KW-1185">Reference proteome</keyword>
<dbReference type="OrthoDB" id="5634904at2"/>
<dbReference type="EMBL" id="LNYR01000006">
    <property type="protein sequence ID" value="KTD52960.1"/>
    <property type="molecule type" value="Genomic_DNA"/>
</dbReference>
<dbReference type="Proteomes" id="UP000254230">
    <property type="component" value="Unassembled WGS sequence"/>
</dbReference>
<feature type="transmembrane region" description="Helical" evidence="2">
    <location>
        <begin position="44"/>
        <end position="64"/>
    </location>
</feature>
<keyword evidence="2" id="KW-0472">Membrane</keyword>
<reference evidence="4 6" key="2">
    <citation type="submission" date="2018-06" db="EMBL/GenBank/DDBJ databases">
        <authorList>
            <consortium name="Pathogen Informatics"/>
            <person name="Doyle S."/>
        </authorList>
    </citation>
    <scope>NUCLEOTIDE SEQUENCE [LARGE SCALE GENOMIC DNA]</scope>
    <source>
        <strain evidence="4 6">NCTC12376</strain>
    </source>
</reference>
<evidence type="ECO:0000313" key="5">
    <source>
        <dbReference type="Proteomes" id="UP000054639"/>
    </source>
</evidence>
<dbReference type="STRING" id="45072.Lqua_0793"/>
<evidence type="ECO:0000256" key="2">
    <source>
        <dbReference type="SAM" id="Phobius"/>
    </source>
</evidence>
<dbReference type="AlphaFoldDB" id="A0A378KWW5"/>
<evidence type="ECO:0000313" key="4">
    <source>
        <dbReference type="EMBL" id="STY16310.1"/>
    </source>
</evidence>
<evidence type="ECO:0000313" key="3">
    <source>
        <dbReference type="EMBL" id="KTD52960.1"/>
    </source>
</evidence>
<feature type="transmembrane region" description="Helical" evidence="2">
    <location>
        <begin position="135"/>
        <end position="152"/>
    </location>
</feature>
<keyword evidence="2 4" id="KW-0812">Transmembrane</keyword>
<feature type="transmembrane region" description="Helical" evidence="2">
    <location>
        <begin position="256"/>
        <end position="276"/>
    </location>
</feature>
<dbReference type="EMBL" id="UGOW01000001">
    <property type="protein sequence ID" value="STY16310.1"/>
    <property type="molecule type" value="Genomic_DNA"/>
</dbReference>
<organism evidence="4 6">
    <name type="scientific">Legionella quateirensis</name>
    <dbReference type="NCBI Taxonomy" id="45072"/>
    <lineage>
        <taxon>Bacteria</taxon>
        <taxon>Pseudomonadati</taxon>
        <taxon>Pseudomonadota</taxon>
        <taxon>Gammaproteobacteria</taxon>
        <taxon>Legionellales</taxon>
        <taxon>Legionellaceae</taxon>
        <taxon>Legionella</taxon>
    </lineage>
</organism>
<proteinExistence type="predicted"/>
<keyword evidence="2" id="KW-1133">Transmembrane helix</keyword>
<dbReference type="Proteomes" id="UP000054639">
    <property type="component" value="Unassembled WGS sequence"/>
</dbReference>
<gene>
    <name evidence="3" type="ORF">Lqua_0793</name>
    <name evidence="4" type="ORF">NCTC12376_00091</name>
</gene>
<sequence length="634" mass="71069">MSLKSDENQAIKPVDLVFILAIAGRIDAQSRILAEKLDKDRTVYYAYAILDSLSSSYSMFKYFFDLCIPNGSNDLMHDIMMTPGGIIAISIESLFLVSFSFLATRFEKEKNDYVKKFIATAWPYFRDIMKGLKNAYKGFRSAIVAISLIGGIDLKYLIAPVGLFLGIFAAANRFWLRKMVEDRKVMMTANAELLLEIKKLRTLTQEESETYLKQMKRQSFNTRCLAFAAVAAGGFIDGLYLYVGVLGLAILSSPMLTSMAIICAIYTVACVVTRLYEEYDFQLRLFVTQTKCELALITKVMETSYAQLLALRGKFNHSLEDLIAIRCLEMDVYKLINSFEEKRNVLKQQSTRTYLSAALLGIKNGLYAYSALASILFLVGSILVLTGIAFPPALLVSCVILGLVFMVSFAIHSLVSTYIQLNKKDDPENHPYHELIDMKNNLLDGTANLLEPDSFQQSLKDGLFLDRSPQFFFQEWFEVFRSLFSGFGKGQKFVDFAGNPLQEMDDQGHYQDTPIMYVLSVFSALFFGLILSLRALARGLGRAPLGQVDLAADVEPQTVKDPVTAKVVLQTETPGESIQSKNLRTDSQKSSPTTSKHYGFFNNKSTKSDIRHAKSEQDFSIYTSSPQSTIQGLT</sequence>
<protein>
    <submittedName>
        <fullName evidence="4">Transmembrane protein</fullName>
    </submittedName>
</protein>